<evidence type="ECO:0000313" key="4">
    <source>
        <dbReference type="Proteomes" id="UP000192872"/>
    </source>
</evidence>
<evidence type="ECO:0008006" key="5">
    <source>
        <dbReference type="Google" id="ProtNLM"/>
    </source>
</evidence>
<protein>
    <recommendedName>
        <fullName evidence="5">Short-chain dehydrogenase</fullName>
    </recommendedName>
</protein>
<dbReference type="SUPFAM" id="SSF51735">
    <property type="entry name" value="NAD(P)-binding Rossmann-fold domains"/>
    <property type="match status" value="1"/>
</dbReference>
<dbReference type="Pfam" id="PF13561">
    <property type="entry name" value="adh_short_C2"/>
    <property type="match status" value="1"/>
</dbReference>
<gene>
    <name evidence="3" type="ORF">A4S15_06045</name>
</gene>
<sequence length="284" mass="30454">MSVPATCRVGAGKHKETGQVQDALVVVTGGASGIGLATVRKLSAEGYRVVVADLDTPHGRQTVDELAREGEQVTFQPVDVRDDASVEAAVSAIIAQRGVPYGLVNCAGILEAPKVSWLSDMDRHDEIWRVNYRGTYIMIRALGPRMIAAGSGGAVVNVGSINSFKPLPLPAYNPSKVAIRGLTELLAVEYGPHRIRVNAVAPTYTMTPPLLAKIQTGERDGERIRRAHALDMQVMPEHIADGILFLLSKQSAAITGHTLPVDAGWLVAQTYRHFVGPVEGYDGF</sequence>
<keyword evidence="2" id="KW-0560">Oxidoreductase</keyword>
<proteinExistence type="inferred from homology"/>
<dbReference type="EMBL" id="LWDL01000011">
    <property type="protein sequence ID" value="OQW52953.1"/>
    <property type="molecule type" value="Genomic_DNA"/>
</dbReference>
<dbReference type="GO" id="GO:0016491">
    <property type="term" value="F:oxidoreductase activity"/>
    <property type="evidence" value="ECO:0007669"/>
    <property type="project" value="UniProtKB-KW"/>
</dbReference>
<dbReference type="InterPro" id="IPR002347">
    <property type="entry name" value="SDR_fam"/>
</dbReference>
<dbReference type="PANTHER" id="PTHR24321">
    <property type="entry name" value="DEHYDROGENASES, SHORT CHAIN"/>
    <property type="match status" value="1"/>
</dbReference>
<organism evidence="3 4">
    <name type="scientific">Candidatus Raskinella chloraquaticus</name>
    <dbReference type="NCBI Taxonomy" id="1951219"/>
    <lineage>
        <taxon>Bacteria</taxon>
        <taxon>Pseudomonadati</taxon>
        <taxon>Pseudomonadota</taxon>
        <taxon>Alphaproteobacteria</taxon>
        <taxon>Hyphomicrobiales</taxon>
        <taxon>Phreatobacteraceae</taxon>
        <taxon>Candidatus Raskinella</taxon>
    </lineage>
</organism>
<dbReference type="InterPro" id="IPR036291">
    <property type="entry name" value="NAD(P)-bd_dom_sf"/>
</dbReference>
<name>A0A1W9HZS0_9HYPH</name>
<dbReference type="Proteomes" id="UP000192872">
    <property type="component" value="Unassembled WGS sequence"/>
</dbReference>
<evidence type="ECO:0000256" key="2">
    <source>
        <dbReference type="ARBA" id="ARBA00023002"/>
    </source>
</evidence>
<evidence type="ECO:0000313" key="3">
    <source>
        <dbReference type="EMBL" id="OQW52953.1"/>
    </source>
</evidence>
<dbReference type="STRING" id="1827387.A4S15_06045"/>
<dbReference type="AlphaFoldDB" id="A0A1W9HZS0"/>
<dbReference type="PRINTS" id="PR00080">
    <property type="entry name" value="SDRFAMILY"/>
</dbReference>
<dbReference type="FunFam" id="3.40.50.720:FF:000084">
    <property type="entry name" value="Short-chain dehydrogenase reductase"/>
    <property type="match status" value="1"/>
</dbReference>
<dbReference type="CDD" id="cd05233">
    <property type="entry name" value="SDR_c"/>
    <property type="match status" value="1"/>
</dbReference>
<dbReference type="PANTHER" id="PTHR24321:SF8">
    <property type="entry name" value="ESTRADIOL 17-BETA-DEHYDROGENASE 8-RELATED"/>
    <property type="match status" value="1"/>
</dbReference>
<dbReference type="PRINTS" id="PR00081">
    <property type="entry name" value="GDHRDH"/>
</dbReference>
<accession>A0A1W9HZS0</accession>
<reference evidence="3 4" key="1">
    <citation type="journal article" date="2017" name="Water Res.">
        <title>Comammox in drinking water systems.</title>
        <authorList>
            <person name="Wang Y."/>
            <person name="Ma L."/>
            <person name="Mao Y."/>
            <person name="Jiang X."/>
            <person name="Xia Y."/>
            <person name="Yu K."/>
            <person name="Li B."/>
            <person name="Zhang T."/>
        </authorList>
    </citation>
    <scope>NUCLEOTIDE SEQUENCE [LARGE SCALE GENOMIC DNA]</scope>
    <source>
        <strain evidence="3">SG_bin8</strain>
    </source>
</reference>
<evidence type="ECO:0000256" key="1">
    <source>
        <dbReference type="ARBA" id="ARBA00006484"/>
    </source>
</evidence>
<comment type="similarity">
    <text evidence="1">Belongs to the short-chain dehydrogenases/reductases (SDR) family.</text>
</comment>
<dbReference type="Gene3D" id="3.40.50.720">
    <property type="entry name" value="NAD(P)-binding Rossmann-like Domain"/>
    <property type="match status" value="1"/>
</dbReference>
<comment type="caution">
    <text evidence="3">The sequence shown here is derived from an EMBL/GenBank/DDBJ whole genome shotgun (WGS) entry which is preliminary data.</text>
</comment>